<sequence length="30" mass="3202">MSSLRKDRTKVMSLAVGSWVLGLSLGPAIQ</sequence>
<dbReference type="WBParaSite" id="ASIM_0000991701-mRNA-1">
    <property type="protein sequence ID" value="ASIM_0000991701-mRNA-1"/>
    <property type="gene ID" value="ASIM_0000991701"/>
</dbReference>
<name>A0A0M3JQG6_ANISI</name>
<evidence type="ECO:0000313" key="3">
    <source>
        <dbReference type="WBParaSite" id="ASIM_0000991701-mRNA-1"/>
    </source>
</evidence>
<dbReference type="Proteomes" id="UP000267096">
    <property type="component" value="Unassembled WGS sequence"/>
</dbReference>
<reference evidence="1 2" key="2">
    <citation type="submission" date="2018-11" db="EMBL/GenBank/DDBJ databases">
        <authorList>
            <consortium name="Pathogen Informatics"/>
        </authorList>
    </citation>
    <scope>NUCLEOTIDE SEQUENCE [LARGE SCALE GENOMIC DNA]</scope>
</reference>
<proteinExistence type="predicted"/>
<reference evidence="3" key="1">
    <citation type="submission" date="2017-02" db="UniProtKB">
        <authorList>
            <consortium name="WormBaseParasite"/>
        </authorList>
    </citation>
    <scope>IDENTIFICATION</scope>
</reference>
<evidence type="ECO:0000313" key="1">
    <source>
        <dbReference type="EMBL" id="VDK41034.1"/>
    </source>
</evidence>
<dbReference type="AlphaFoldDB" id="A0A0M3JQG6"/>
<evidence type="ECO:0000313" key="2">
    <source>
        <dbReference type="Proteomes" id="UP000267096"/>
    </source>
</evidence>
<keyword evidence="2" id="KW-1185">Reference proteome</keyword>
<accession>A0A0M3JQG6</accession>
<protein>
    <submittedName>
        <fullName evidence="3">MFS transporter</fullName>
    </submittedName>
</protein>
<gene>
    <name evidence="1" type="ORF">ASIM_LOCUS9643</name>
</gene>
<dbReference type="EMBL" id="UYRR01030267">
    <property type="protein sequence ID" value="VDK41034.1"/>
    <property type="molecule type" value="Genomic_DNA"/>
</dbReference>
<organism evidence="3">
    <name type="scientific">Anisakis simplex</name>
    <name type="common">Herring worm</name>
    <dbReference type="NCBI Taxonomy" id="6269"/>
    <lineage>
        <taxon>Eukaryota</taxon>
        <taxon>Metazoa</taxon>
        <taxon>Ecdysozoa</taxon>
        <taxon>Nematoda</taxon>
        <taxon>Chromadorea</taxon>
        <taxon>Rhabditida</taxon>
        <taxon>Spirurina</taxon>
        <taxon>Ascaridomorpha</taxon>
        <taxon>Ascaridoidea</taxon>
        <taxon>Anisakidae</taxon>
        <taxon>Anisakis</taxon>
        <taxon>Anisakis simplex complex</taxon>
    </lineage>
</organism>